<feature type="domain" description="CarD-like/TRCF RNAP-interacting" evidence="1">
    <location>
        <begin position="1"/>
        <end position="114"/>
    </location>
</feature>
<gene>
    <name evidence="2" type="ORF">KL86DES1_10619</name>
</gene>
<dbReference type="GO" id="GO:0009303">
    <property type="term" value="P:rRNA transcription"/>
    <property type="evidence" value="ECO:0007669"/>
    <property type="project" value="TreeGrafter"/>
</dbReference>
<dbReference type="InterPro" id="IPR036101">
    <property type="entry name" value="CarD-like/TRCF_RID_sf"/>
</dbReference>
<evidence type="ECO:0000259" key="1">
    <source>
        <dbReference type="SMART" id="SM01058"/>
    </source>
</evidence>
<dbReference type="Gene3D" id="2.40.10.170">
    <property type="match status" value="1"/>
</dbReference>
<proteinExistence type="predicted"/>
<dbReference type="RefSeq" id="WP_179979457.1">
    <property type="nucleotide sequence ID" value="NZ_LT608333.1"/>
</dbReference>
<dbReference type="PANTHER" id="PTHR38447:SF1">
    <property type="entry name" value="RNA POLYMERASE-BINDING TRANSCRIPTION FACTOR CARD"/>
    <property type="match status" value="1"/>
</dbReference>
<dbReference type="AlphaFoldDB" id="A0A212L057"/>
<dbReference type="Gene3D" id="1.20.58.1290">
    <property type="entry name" value="CarD-like, C-terminal domain"/>
    <property type="match status" value="1"/>
</dbReference>
<dbReference type="Pfam" id="PF02559">
    <property type="entry name" value="CarD_TRCF_RID"/>
    <property type="match status" value="1"/>
</dbReference>
<name>A0A212L057_9BACT</name>
<dbReference type="InterPro" id="IPR052531">
    <property type="entry name" value="CarD-like_regulator"/>
</dbReference>
<dbReference type="SMART" id="SM01058">
    <property type="entry name" value="CarD_TRCF"/>
    <property type="match status" value="1"/>
</dbReference>
<dbReference type="InterPro" id="IPR003711">
    <property type="entry name" value="CarD-like/TRCF_RID"/>
</dbReference>
<reference evidence="2" key="1">
    <citation type="submission" date="2016-08" db="EMBL/GenBank/DDBJ databases">
        <authorList>
            <person name="Seilhamer J.J."/>
        </authorList>
    </citation>
    <scope>NUCLEOTIDE SEQUENCE</scope>
    <source>
        <strain evidence="2">86-1</strain>
    </source>
</reference>
<dbReference type="Pfam" id="PF21095">
    <property type="entry name" value="CarD_C"/>
    <property type="match status" value="1"/>
</dbReference>
<evidence type="ECO:0000313" key="2">
    <source>
        <dbReference type="EMBL" id="SCM70769.1"/>
    </source>
</evidence>
<organism evidence="2">
    <name type="scientific">uncultured Desulfovibrio sp</name>
    <dbReference type="NCBI Taxonomy" id="167968"/>
    <lineage>
        <taxon>Bacteria</taxon>
        <taxon>Pseudomonadati</taxon>
        <taxon>Thermodesulfobacteriota</taxon>
        <taxon>Desulfovibrionia</taxon>
        <taxon>Desulfovibrionales</taxon>
        <taxon>Desulfovibrionaceae</taxon>
        <taxon>Desulfovibrio</taxon>
        <taxon>environmental samples</taxon>
    </lineage>
</organism>
<dbReference type="PANTHER" id="PTHR38447">
    <property type="entry name" value="TRANSCRIPTION FACTOR YDEB-RELATED"/>
    <property type="match status" value="1"/>
</dbReference>
<accession>A0A212L057</accession>
<sequence>MFTPNDLVVYPAQGVGKIERIDSQTIGGIACDFYIVRIQANNVTLMVPVNNAAHVGLRTLTPHEEAGRILEGLRNSTGKIVHTGQNWNRRFREYSERLKSSDLAVVTEVLRELLLISRTKDLSFGERRLQEQAMGLVTGELAEVLQVEEDSLRDELLKLYAPPPQPEAAAKE</sequence>
<dbReference type="EMBL" id="FMJC01000001">
    <property type="protein sequence ID" value="SCM70769.1"/>
    <property type="molecule type" value="Genomic_DNA"/>
</dbReference>
<dbReference type="SUPFAM" id="SSF141259">
    <property type="entry name" value="CarD-like"/>
    <property type="match status" value="1"/>
</dbReference>
<dbReference type="InterPro" id="IPR042215">
    <property type="entry name" value="CarD-like_C"/>
</dbReference>
<dbReference type="InterPro" id="IPR048792">
    <property type="entry name" value="CarD_C"/>
</dbReference>
<protein>
    <submittedName>
        <fullName evidence="2">Transcriptional regulator, CarD family</fullName>
    </submittedName>
</protein>